<evidence type="ECO:0000313" key="7">
    <source>
        <dbReference type="Proteomes" id="UP001595850"/>
    </source>
</evidence>
<dbReference type="InterPro" id="IPR041347">
    <property type="entry name" value="MftR_C"/>
</dbReference>
<reference evidence="7" key="1">
    <citation type="journal article" date="2019" name="Int. J. Syst. Evol. Microbiol.">
        <title>The Global Catalogue of Microorganisms (GCM) 10K type strain sequencing project: providing services to taxonomists for standard genome sequencing and annotation.</title>
        <authorList>
            <consortium name="The Broad Institute Genomics Platform"/>
            <consortium name="The Broad Institute Genome Sequencing Center for Infectious Disease"/>
            <person name="Wu L."/>
            <person name="Ma J."/>
        </authorList>
    </citation>
    <scope>NUCLEOTIDE SEQUENCE [LARGE SCALE GENOMIC DNA]</scope>
    <source>
        <strain evidence="7">TBRC 4489</strain>
    </source>
</reference>
<dbReference type="PANTHER" id="PTHR30055">
    <property type="entry name" value="HTH-TYPE TRANSCRIPTIONAL REGULATOR RUTR"/>
    <property type="match status" value="1"/>
</dbReference>
<feature type="domain" description="HTH tetR-type" evidence="5">
    <location>
        <begin position="16"/>
        <end position="76"/>
    </location>
</feature>
<evidence type="ECO:0000313" key="6">
    <source>
        <dbReference type="EMBL" id="MFC4058392.1"/>
    </source>
</evidence>
<dbReference type="Gene3D" id="1.10.357.10">
    <property type="entry name" value="Tetracycline Repressor, domain 2"/>
    <property type="match status" value="1"/>
</dbReference>
<dbReference type="Proteomes" id="UP001595850">
    <property type="component" value="Unassembled WGS sequence"/>
</dbReference>
<dbReference type="SUPFAM" id="SSF46689">
    <property type="entry name" value="Homeodomain-like"/>
    <property type="match status" value="1"/>
</dbReference>
<dbReference type="Pfam" id="PF17754">
    <property type="entry name" value="TetR_C_14"/>
    <property type="match status" value="1"/>
</dbReference>
<keyword evidence="2 4" id="KW-0238">DNA-binding</keyword>
<dbReference type="EMBL" id="JBHSBM010000012">
    <property type="protein sequence ID" value="MFC4058392.1"/>
    <property type="molecule type" value="Genomic_DNA"/>
</dbReference>
<sequence length="199" mass="21838">MSSPPRAEGLRERKKARTRRTIQEQALRLFAEQGYEATTVEQIAEAAEVSPSTFFRYFPTKEDVVLTDDYDPVILEALAAQPPGLAPVPALRATMRAAFTRIPPEEERQILARTRLQISHPTLRARTVDNMMATIDMLARPLSERMGRDPDDPLGRTAAGAVVGAMIPALFTWAESGGARPMADAVDEALALLESGLRP</sequence>
<accession>A0ABV8I5U7</accession>
<feature type="DNA-binding region" description="H-T-H motif" evidence="4">
    <location>
        <begin position="39"/>
        <end position="58"/>
    </location>
</feature>
<proteinExistence type="predicted"/>
<evidence type="ECO:0000259" key="5">
    <source>
        <dbReference type="PROSITE" id="PS50977"/>
    </source>
</evidence>
<dbReference type="InterPro" id="IPR050109">
    <property type="entry name" value="HTH-type_TetR-like_transc_reg"/>
</dbReference>
<dbReference type="InterPro" id="IPR009057">
    <property type="entry name" value="Homeodomain-like_sf"/>
</dbReference>
<dbReference type="Pfam" id="PF00440">
    <property type="entry name" value="TetR_N"/>
    <property type="match status" value="1"/>
</dbReference>
<evidence type="ECO:0000256" key="1">
    <source>
        <dbReference type="ARBA" id="ARBA00023015"/>
    </source>
</evidence>
<organism evidence="6 7">
    <name type="scientific">Planomonospora corallina</name>
    <dbReference type="NCBI Taxonomy" id="1806052"/>
    <lineage>
        <taxon>Bacteria</taxon>
        <taxon>Bacillati</taxon>
        <taxon>Actinomycetota</taxon>
        <taxon>Actinomycetes</taxon>
        <taxon>Streptosporangiales</taxon>
        <taxon>Streptosporangiaceae</taxon>
        <taxon>Planomonospora</taxon>
    </lineage>
</organism>
<dbReference type="Gene3D" id="1.10.10.60">
    <property type="entry name" value="Homeodomain-like"/>
    <property type="match status" value="1"/>
</dbReference>
<dbReference type="RefSeq" id="WP_377286677.1">
    <property type="nucleotide sequence ID" value="NZ_JBHSBM010000012.1"/>
</dbReference>
<keyword evidence="7" id="KW-1185">Reference proteome</keyword>
<dbReference type="PRINTS" id="PR00455">
    <property type="entry name" value="HTHTETR"/>
</dbReference>
<dbReference type="PANTHER" id="PTHR30055:SF234">
    <property type="entry name" value="HTH-TYPE TRANSCRIPTIONAL REGULATOR BETI"/>
    <property type="match status" value="1"/>
</dbReference>
<keyword evidence="1" id="KW-0805">Transcription regulation</keyword>
<dbReference type="InterPro" id="IPR001647">
    <property type="entry name" value="HTH_TetR"/>
</dbReference>
<protein>
    <submittedName>
        <fullName evidence="6">TetR family transcriptional regulator</fullName>
    </submittedName>
</protein>
<evidence type="ECO:0000256" key="4">
    <source>
        <dbReference type="PROSITE-ProRule" id="PRU00335"/>
    </source>
</evidence>
<keyword evidence="3" id="KW-0804">Transcription</keyword>
<dbReference type="PROSITE" id="PS50977">
    <property type="entry name" value="HTH_TETR_2"/>
    <property type="match status" value="1"/>
</dbReference>
<evidence type="ECO:0000256" key="3">
    <source>
        <dbReference type="ARBA" id="ARBA00023163"/>
    </source>
</evidence>
<evidence type="ECO:0000256" key="2">
    <source>
        <dbReference type="ARBA" id="ARBA00023125"/>
    </source>
</evidence>
<comment type="caution">
    <text evidence="6">The sequence shown here is derived from an EMBL/GenBank/DDBJ whole genome shotgun (WGS) entry which is preliminary data.</text>
</comment>
<name>A0ABV8I5U7_9ACTN</name>
<gene>
    <name evidence="6" type="ORF">ACFOWE_08805</name>
</gene>